<sequence>MVSFKSFAIALVTVIATSIGVQAERHTVHFDNRCGRGTPRLIQGGNVLSTGGDYTINGPLRGAIAYLQTGSCGFNGEGCTLIETTLINPTPGRPGSGSSTDISLIPPLKFSVTSGFGYYNGCNGAGANCNNANCPTAFRVPSDTHVQVACQQNDVNLAITFCM</sequence>
<evidence type="ECO:0000313" key="3">
    <source>
        <dbReference type="Proteomes" id="UP000467700"/>
    </source>
</evidence>
<organism evidence="2 3">
    <name type="scientific">Cyclocybe aegerita</name>
    <name type="common">Black poplar mushroom</name>
    <name type="synonym">Agrocybe aegerita</name>
    <dbReference type="NCBI Taxonomy" id="1973307"/>
    <lineage>
        <taxon>Eukaryota</taxon>
        <taxon>Fungi</taxon>
        <taxon>Dikarya</taxon>
        <taxon>Basidiomycota</taxon>
        <taxon>Agaricomycotina</taxon>
        <taxon>Agaricomycetes</taxon>
        <taxon>Agaricomycetidae</taxon>
        <taxon>Agaricales</taxon>
        <taxon>Agaricineae</taxon>
        <taxon>Bolbitiaceae</taxon>
        <taxon>Cyclocybe</taxon>
    </lineage>
</organism>
<dbReference type="AlphaFoldDB" id="A0A8S0VX82"/>
<keyword evidence="3" id="KW-1185">Reference proteome</keyword>
<gene>
    <name evidence="2" type="ORF">AAE3_LOCUS2701</name>
</gene>
<dbReference type="EMBL" id="CACVBS010000029">
    <property type="protein sequence ID" value="CAA7260311.1"/>
    <property type="molecule type" value="Genomic_DNA"/>
</dbReference>
<dbReference type="SUPFAM" id="SSF49870">
    <property type="entry name" value="Osmotin, thaumatin-like protein"/>
    <property type="match status" value="1"/>
</dbReference>
<accession>A0A8S0VX82</accession>
<feature type="signal peptide" evidence="1">
    <location>
        <begin position="1"/>
        <end position="23"/>
    </location>
</feature>
<dbReference type="InterPro" id="IPR037176">
    <property type="entry name" value="Osmotin/thaumatin-like_sf"/>
</dbReference>
<proteinExistence type="predicted"/>
<feature type="chain" id="PRO_5035843413" description="Glycopeptide" evidence="1">
    <location>
        <begin position="24"/>
        <end position="163"/>
    </location>
</feature>
<protein>
    <recommendedName>
        <fullName evidence="4">Glycopeptide</fullName>
    </recommendedName>
</protein>
<evidence type="ECO:0008006" key="4">
    <source>
        <dbReference type="Google" id="ProtNLM"/>
    </source>
</evidence>
<reference evidence="2 3" key="1">
    <citation type="submission" date="2020-01" db="EMBL/GenBank/DDBJ databases">
        <authorList>
            <person name="Gupta K D."/>
        </authorList>
    </citation>
    <scope>NUCLEOTIDE SEQUENCE [LARGE SCALE GENOMIC DNA]</scope>
</reference>
<dbReference type="OrthoDB" id="3342934at2759"/>
<evidence type="ECO:0000256" key="1">
    <source>
        <dbReference type="SAM" id="SignalP"/>
    </source>
</evidence>
<evidence type="ECO:0000313" key="2">
    <source>
        <dbReference type="EMBL" id="CAA7260311.1"/>
    </source>
</evidence>
<dbReference type="Proteomes" id="UP000467700">
    <property type="component" value="Unassembled WGS sequence"/>
</dbReference>
<name>A0A8S0VX82_CYCAE</name>
<keyword evidence="1" id="KW-0732">Signal</keyword>
<comment type="caution">
    <text evidence="2">The sequence shown here is derived from an EMBL/GenBank/DDBJ whole genome shotgun (WGS) entry which is preliminary data.</text>
</comment>